<feature type="signal peptide" evidence="1">
    <location>
        <begin position="1"/>
        <end position="26"/>
    </location>
</feature>
<dbReference type="EMBL" id="JAUSWL010000006">
    <property type="protein sequence ID" value="MDQ0544823.1"/>
    <property type="molecule type" value="Genomic_DNA"/>
</dbReference>
<sequence>MQGTVRHGIGTALGLALLVAAPGARGADLDGPGGYEAITRSGPRFFPRNDGIERRPVYAIRSRAVPVGCTPRRVPVPTNAPDDPSYVGSEYGLSHPSYYGFTPPLGVDDPFGRSLLPYCP</sequence>
<evidence type="ECO:0000313" key="2">
    <source>
        <dbReference type="EMBL" id="MDQ0544823.1"/>
    </source>
</evidence>
<evidence type="ECO:0008006" key="4">
    <source>
        <dbReference type="Google" id="ProtNLM"/>
    </source>
</evidence>
<reference evidence="2" key="1">
    <citation type="submission" date="2023-07" db="EMBL/GenBank/DDBJ databases">
        <title>Genomic Encyclopedia of Type Strains, Phase IV (KMG-IV): sequencing the most valuable type-strain genomes for metagenomic binning, comparative biology and taxonomic classification.</title>
        <authorList>
            <person name="Goeker M."/>
        </authorList>
    </citation>
    <scope>NUCLEOTIDE SEQUENCE</scope>
    <source>
        <strain evidence="2">DSM 19569</strain>
    </source>
</reference>
<dbReference type="Proteomes" id="UP001223420">
    <property type="component" value="Unassembled WGS sequence"/>
</dbReference>
<organism evidence="2 3">
    <name type="scientific">Methylobacterium brachiatum</name>
    <dbReference type="NCBI Taxonomy" id="269660"/>
    <lineage>
        <taxon>Bacteria</taxon>
        <taxon>Pseudomonadati</taxon>
        <taxon>Pseudomonadota</taxon>
        <taxon>Alphaproteobacteria</taxon>
        <taxon>Hyphomicrobiales</taxon>
        <taxon>Methylobacteriaceae</taxon>
        <taxon>Methylobacterium</taxon>
    </lineage>
</organism>
<dbReference type="RefSeq" id="WP_230365490.1">
    <property type="nucleotide sequence ID" value="NZ_JAJALK010000002.1"/>
</dbReference>
<protein>
    <recommendedName>
        <fullName evidence="4">Secreted protein</fullName>
    </recommendedName>
</protein>
<keyword evidence="1" id="KW-0732">Signal</keyword>
<accession>A0AAJ1TVZ3</accession>
<evidence type="ECO:0000256" key="1">
    <source>
        <dbReference type="SAM" id="SignalP"/>
    </source>
</evidence>
<gene>
    <name evidence="2" type="ORF">QO001_003759</name>
</gene>
<proteinExistence type="predicted"/>
<evidence type="ECO:0000313" key="3">
    <source>
        <dbReference type="Proteomes" id="UP001223420"/>
    </source>
</evidence>
<feature type="chain" id="PRO_5042537168" description="Secreted protein" evidence="1">
    <location>
        <begin position="27"/>
        <end position="120"/>
    </location>
</feature>
<comment type="caution">
    <text evidence="2">The sequence shown here is derived from an EMBL/GenBank/DDBJ whole genome shotgun (WGS) entry which is preliminary data.</text>
</comment>
<name>A0AAJ1TVZ3_9HYPH</name>
<dbReference type="AlphaFoldDB" id="A0AAJ1TVZ3"/>